<organism evidence="1 2">
    <name type="scientific">Hyphomicrobium album</name>
    <dbReference type="NCBI Taxonomy" id="2665159"/>
    <lineage>
        <taxon>Bacteria</taxon>
        <taxon>Pseudomonadati</taxon>
        <taxon>Pseudomonadota</taxon>
        <taxon>Alphaproteobacteria</taxon>
        <taxon>Hyphomicrobiales</taxon>
        <taxon>Hyphomicrobiaceae</taxon>
        <taxon>Hyphomicrobium</taxon>
    </lineage>
</organism>
<accession>A0A6I3KK66</accession>
<reference evidence="1 2" key="1">
    <citation type="submission" date="2019-11" db="EMBL/GenBank/DDBJ databases">
        <title>Identification of a novel strain.</title>
        <authorList>
            <person name="Xu Q."/>
            <person name="Wang G."/>
        </authorList>
    </citation>
    <scope>NUCLEOTIDE SEQUENCE [LARGE SCALE GENOMIC DNA]</scope>
    <source>
        <strain evidence="2">xq</strain>
    </source>
</reference>
<comment type="caution">
    <text evidence="1">The sequence shown here is derived from an EMBL/GenBank/DDBJ whole genome shotgun (WGS) entry which is preliminary data.</text>
</comment>
<dbReference type="Proteomes" id="UP000440694">
    <property type="component" value="Unassembled WGS sequence"/>
</dbReference>
<evidence type="ECO:0000313" key="1">
    <source>
        <dbReference type="EMBL" id="MTD94356.1"/>
    </source>
</evidence>
<gene>
    <name evidence="1" type="ORF">GIW81_08415</name>
</gene>
<dbReference type="RefSeq" id="WP_154738789.1">
    <property type="nucleotide sequence ID" value="NZ_WMBQ01000001.1"/>
</dbReference>
<name>A0A6I3KK66_9HYPH</name>
<proteinExistence type="predicted"/>
<dbReference type="EMBL" id="WMBQ01000001">
    <property type="protein sequence ID" value="MTD94356.1"/>
    <property type="molecule type" value="Genomic_DNA"/>
</dbReference>
<keyword evidence="2" id="KW-1185">Reference proteome</keyword>
<dbReference type="AlphaFoldDB" id="A0A6I3KK66"/>
<evidence type="ECO:0000313" key="2">
    <source>
        <dbReference type="Proteomes" id="UP000440694"/>
    </source>
</evidence>
<sequence>MSKFGDGSSPKSSQPPATIVVASDRELRSIHHFQRLAIATKALGQPRRGITDWLCDTVYGFKGQILWPNGTPYQVPDIEAVFGEDGSYRWLGYFMDFAEEAPQQRAQERVLERLRVLDLGFKIAYPERSRLIGK</sequence>
<protein>
    <submittedName>
        <fullName evidence="1">Uncharacterized protein</fullName>
    </submittedName>
</protein>